<dbReference type="Proteomes" id="UP000254664">
    <property type="component" value="Unassembled WGS sequence"/>
</dbReference>
<feature type="compositionally biased region" description="Basic and acidic residues" evidence="1">
    <location>
        <begin position="131"/>
        <end position="155"/>
    </location>
</feature>
<evidence type="ECO:0000313" key="2">
    <source>
        <dbReference type="EMBL" id="SUY46355.1"/>
    </source>
</evidence>
<accession>A0A381J6U9</accession>
<keyword evidence="3" id="KW-1185">Reference proteome</keyword>
<protein>
    <submittedName>
        <fullName evidence="2">Uncharacterized protein</fullName>
    </submittedName>
</protein>
<gene>
    <name evidence="2" type="ORF">NCTC9836_00721</name>
</gene>
<organism evidence="2 3">
    <name type="scientific">Clostridium putrefaciens</name>
    <dbReference type="NCBI Taxonomy" id="99675"/>
    <lineage>
        <taxon>Bacteria</taxon>
        <taxon>Bacillati</taxon>
        <taxon>Bacillota</taxon>
        <taxon>Clostridia</taxon>
        <taxon>Eubacteriales</taxon>
        <taxon>Clostridiaceae</taxon>
        <taxon>Clostridium</taxon>
    </lineage>
</organism>
<dbReference type="AlphaFoldDB" id="A0A381J6U9"/>
<dbReference type="OrthoDB" id="1680245at2"/>
<reference evidence="2 3" key="1">
    <citation type="submission" date="2018-06" db="EMBL/GenBank/DDBJ databases">
        <authorList>
            <consortium name="Pathogen Informatics"/>
            <person name="Doyle S."/>
        </authorList>
    </citation>
    <scope>NUCLEOTIDE SEQUENCE [LARGE SCALE GENOMIC DNA]</scope>
    <source>
        <strain evidence="2 3">NCTC9836</strain>
    </source>
</reference>
<sequence>MGNRSLIESHYADMNNLVDILCKLVTSYRAMVGGAHELNGVALVEKKQIKEALKTADELNDLIRNIIDTLECCEDCYLDYCKIKSQVLKSKINTQYILDEIDDNYEYKNNNEGMGKVRFPELRLKGSGVKGSKEGNENRAQKGNEKKDITDTKEE</sequence>
<proteinExistence type="predicted"/>
<dbReference type="RefSeq" id="WP_115640509.1">
    <property type="nucleotide sequence ID" value="NZ_UFWZ01000001.1"/>
</dbReference>
<dbReference type="EMBL" id="UFWZ01000001">
    <property type="protein sequence ID" value="SUY46355.1"/>
    <property type="molecule type" value="Genomic_DNA"/>
</dbReference>
<feature type="region of interest" description="Disordered" evidence="1">
    <location>
        <begin position="125"/>
        <end position="155"/>
    </location>
</feature>
<evidence type="ECO:0000256" key="1">
    <source>
        <dbReference type="SAM" id="MobiDB-lite"/>
    </source>
</evidence>
<name>A0A381J6U9_9CLOT</name>
<evidence type="ECO:0000313" key="3">
    <source>
        <dbReference type="Proteomes" id="UP000254664"/>
    </source>
</evidence>